<dbReference type="AlphaFoldDB" id="A0A832QEY9"/>
<dbReference type="PANTHER" id="PTHR42883:SF2">
    <property type="entry name" value="THYMIDYLYLTRANSFERASE"/>
    <property type="match status" value="1"/>
</dbReference>
<evidence type="ECO:0000313" key="2">
    <source>
        <dbReference type="EMBL" id="HHX99262.1"/>
    </source>
</evidence>
<dbReference type="PANTHER" id="PTHR42883">
    <property type="entry name" value="GLUCOSE-1-PHOSPHATE THYMIDYLTRANSFERASE"/>
    <property type="match status" value="1"/>
</dbReference>
<dbReference type="Gene3D" id="3.90.550.10">
    <property type="entry name" value="Spore Coat Polysaccharide Biosynthesis Protein SpsA, Chain A"/>
    <property type="match status" value="1"/>
</dbReference>
<evidence type="ECO:0000259" key="1">
    <source>
        <dbReference type="Pfam" id="PF00483"/>
    </source>
</evidence>
<sequence length="362" mass="40136">MKALILAGGRGTRLRPLTHTKNKHMLPIGNRPMIERIIKDAVDLGIKDIIININKGDKEMPELLGDGKRFGRGVKLHYIEQPEPNGMMYPIKLAEKLIGDEEFLFSAGDNILTGGLKKHYADFKKKKSDAHVLVVRRPDYQNFGVAVMEDDKIVNTVEKPQEFVSDLVLSAIYFFTPAVFKAFDYAKPIDPKGTGKAEYYPPVINNWLIENGYTFTASEVTGWWKDTGAPEDLILANRLILERECLDECKGKVKDSKIEGNVEIGKGSVVKNSILRGPISIADNVTVENAYIGPFTSIGEGSVIKDAEIENSILMGNCNVHNLHERLDSSLIGWNAEVTTKESLPKADTLLIGDDSKVILAK</sequence>
<protein>
    <submittedName>
        <fullName evidence="2">Glucose-1-phosphate thymidylyltransferase</fullName>
        <ecNumber evidence="2">2.7.7.24</ecNumber>
    </submittedName>
</protein>
<keyword evidence="2" id="KW-0548">Nucleotidyltransferase</keyword>
<dbReference type="Gene3D" id="2.160.10.10">
    <property type="entry name" value="Hexapeptide repeat proteins"/>
    <property type="match status" value="1"/>
</dbReference>
<reference evidence="2 3" key="1">
    <citation type="journal article" date="2020" name="Biotechnol. Biofuels">
        <title>New insights from the biogas microbiome by comprehensive genome-resolved metagenomics of nearly 1600 species originating from multiple anaerobic digesters.</title>
        <authorList>
            <person name="Campanaro S."/>
            <person name="Treu L."/>
            <person name="Rodriguez-R L.M."/>
            <person name="Kovalovszki A."/>
            <person name="Ziels R.M."/>
            <person name="Maus I."/>
            <person name="Zhu X."/>
            <person name="Kougias P.G."/>
            <person name="Basile A."/>
            <person name="Luo G."/>
            <person name="Schluter A."/>
            <person name="Konstantinidis K.T."/>
            <person name="Angelidaki I."/>
        </authorList>
    </citation>
    <scope>NUCLEOTIDE SEQUENCE [LARGE SCALE GENOMIC DNA]</scope>
    <source>
        <strain evidence="2">AS05jafATM_89</strain>
    </source>
</reference>
<dbReference type="InterPro" id="IPR029044">
    <property type="entry name" value="Nucleotide-diphossugar_trans"/>
</dbReference>
<dbReference type="EMBL" id="DUTP01000002">
    <property type="protein sequence ID" value="HHX99262.1"/>
    <property type="molecule type" value="Genomic_DNA"/>
</dbReference>
<dbReference type="InterPro" id="IPR005908">
    <property type="entry name" value="G1P_thy_trans_l"/>
</dbReference>
<dbReference type="InterPro" id="IPR005835">
    <property type="entry name" value="NTP_transferase_dom"/>
</dbReference>
<keyword evidence="2" id="KW-0808">Transferase</keyword>
<dbReference type="NCBIfam" id="TIGR01208">
    <property type="entry name" value="rmlA_long"/>
    <property type="match status" value="1"/>
</dbReference>
<dbReference type="EC" id="2.7.7.24" evidence="2"/>
<dbReference type="GO" id="GO:0008879">
    <property type="term" value="F:glucose-1-phosphate thymidylyltransferase activity"/>
    <property type="evidence" value="ECO:0007669"/>
    <property type="project" value="UniProtKB-EC"/>
</dbReference>
<dbReference type="SUPFAM" id="SSF53448">
    <property type="entry name" value="Nucleotide-diphospho-sugar transferases"/>
    <property type="match status" value="1"/>
</dbReference>
<feature type="domain" description="Nucleotidyl transferase" evidence="1">
    <location>
        <begin position="2"/>
        <end position="241"/>
    </location>
</feature>
<name>A0A832QEY9_9BACT</name>
<dbReference type="Pfam" id="PF00483">
    <property type="entry name" value="NTP_transferase"/>
    <property type="match status" value="1"/>
</dbReference>
<accession>A0A832QEY9</accession>
<organism evidence="2 3">
    <name type="scientific">Candidatus Dojkabacteria bacterium</name>
    <dbReference type="NCBI Taxonomy" id="2099670"/>
    <lineage>
        <taxon>Bacteria</taxon>
        <taxon>Candidatus Dojkabacteria</taxon>
    </lineage>
</organism>
<evidence type="ECO:0000313" key="3">
    <source>
        <dbReference type="Proteomes" id="UP000576550"/>
    </source>
</evidence>
<comment type="caution">
    <text evidence="2">The sequence shown here is derived from an EMBL/GenBank/DDBJ whole genome shotgun (WGS) entry which is preliminary data.</text>
</comment>
<proteinExistence type="predicted"/>
<gene>
    <name evidence="2" type="ORF">GX533_01070</name>
</gene>
<dbReference type="Proteomes" id="UP000576550">
    <property type="component" value="Unassembled WGS sequence"/>
</dbReference>